<dbReference type="AlphaFoldDB" id="A0A7S2CZV2"/>
<evidence type="ECO:0000313" key="2">
    <source>
        <dbReference type="EMBL" id="CAD9439808.1"/>
    </source>
</evidence>
<dbReference type="EMBL" id="HBGS01035219">
    <property type="protein sequence ID" value="CAD9439808.1"/>
    <property type="molecule type" value="Transcribed_RNA"/>
</dbReference>
<dbReference type="SUPFAM" id="SSF48056">
    <property type="entry name" value="Di-copper centre-containing domain"/>
    <property type="match status" value="1"/>
</dbReference>
<proteinExistence type="predicted"/>
<dbReference type="Gene3D" id="1.10.1280.10">
    <property type="entry name" value="Di-copper center containing domain from catechol oxidase"/>
    <property type="match status" value="2"/>
</dbReference>
<gene>
    <name evidence="2" type="ORF">DSPE1174_LOCUS18190</name>
</gene>
<accession>A0A7S2CZV2</accession>
<organism evidence="2">
    <name type="scientific">Octactis speculum</name>
    <dbReference type="NCBI Taxonomy" id="3111310"/>
    <lineage>
        <taxon>Eukaryota</taxon>
        <taxon>Sar</taxon>
        <taxon>Stramenopiles</taxon>
        <taxon>Ochrophyta</taxon>
        <taxon>Dictyochophyceae</taxon>
        <taxon>Dictyochales</taxon>
        <taxon>Dictyochaceae</taxon>
        <taxon>Octactis</taxon>
    </lineage>
</organism>
<name>A0A7S2CZV2_9STRA</name>
<reference evidence="2" key="1">
    <citation type="submission" date="2021-01" db="EMBL/GenBank/DDBJ databases">
        <authorList>
            <person name="Corre E."/>
            <person name="Pelletier E."/>
            <person name="Niang G."/>
            <person name="Scheremetjew M."/>
            <person name="Finn R."/>
            <person name="Kale V."/>
            <person name="Holt S."/>
            <person name="Cochrane G."/>
            <person name="Meng A."/>
            <person name="Brown T."/>
            <person name="Cohen L."/>
        </authorList>
    </citation>
    <scope>NUCLEOTIDE SEQUENCE</scope>
    <source>
        <strain evidence="2">CCMP1381</strain>
    </source>
</reference>
<dbReference type="InterPro" id="IPR008922">
    <property type="entry name" value="Di-copper_centre_dom_sf"/>
</dbReference>
<dbReference type="GO" id="GO:0016491">
    <property type="term" value="F:oxidoreductase activity"/>
    <property type="evidence" value="ECO:0007669"/>
    <property type="project" value="InterPro"/>
</dbReference>
<protein>
    <recommendedName>
        <fullName evidence="1">Tyrosinase copper-binding domain-containing protein</fullName>
    </recommendedName>
</protein>
<sequence>MVEGRAKYGDNFYGVEWYTRWHLGSPTANSPWHASPVFFTSHAIFGSHFERSLQSIYPALSAHYWDFTIDAALSTDWSGSFFWSEGWFGPHSSIDVADMHKATTGRWANIVIGRNMSTFNTHNSYGLVNEPYNNNPSNVLTRSFSICGMPTTAMSLPSCEELMGTFEQTTMTDFHSSTEYDLHVELHPLFGGAWDCEASLDETPDSLLDTMSYFVRDLTNYYIMNYYDDALTCPSYCSLDTDFHDCRCECDDLSGMLEESETLSNDQWYQVFEKVVANKTATATMPLQTAKILSQNKEGKWKFEGLSNKENAMMYESTSMLVCYPGRIGQFMGPLDSANDPIFFPTHINWERNWNYMRLKNNFNNTWNSGDTWSMVKGWAYTDPVAPFTNAYGNIRKKGYFTNDELIDLFDPSLDMLPFIWDDMSWKHCNL</sequence>
<dbReference type="Pfam" id="PF00264">
    <property type="entry name" value="Tyrosinase"/>
    <property type="match status" value="1"/>
</dbReference>
<dbReference type="InterPro" id="IPR002227">
    <property type="entry name" value="Tyrosinase_Cu-bd"/>
</dbReference>
<feature type="domain" description="Tyrosinase copper-binding" evidence="1">
    <location>
        <begin position="31"/>
        <end position="193"/>
    </location>
</feature>
<evidence type="ECO:0000259" key="1">
    <source>
        <dbReference type="Pfam" id="PF00264"/>
    </source>
</evidence>